<evidence type="ECO:0000259" key="12">
    <source>
        <dbReference type="Pfam" id="PF00905"/>
    </source>
</evidence>
<evidence type="ECO:0000256" key="1">
    <source>
        <dbReference type="ARBA" id="ARBA00004167"/>
    </source>
</evidence>
<dbReference type="GO" id="GO:0005886">
    <property type="term" value="C:plasma membrane"/>
    <property type="evidence" value="ECO:0007669"/>
    <property type="project" value="UniProtKB-SubCell"/>
</dbReference>
<reference evidence="15" key="1">
    <citation type="submission" date="2010-11" db="EMBL/GenBank/DDBJ databases">
        <title>The complete genome of Mahella australiensis DSM 15567.</title>
        <authorList>
            <consortium name="US DOE Joint Genome Institute (JGI-PGF)"/>
            <person name="Lucas S."/>
            <person name="Copeland A."/>
            <person name="Lapidus A."/>
            <person name="Bruce D."/>
            <person name="Goodwin L."/>
            <person name="Pitluck S."/>
            <person name="Kyrpides N."/>
            <person name="Mavromatis K."/>
            <person name="Pagani I."/>
            <person name="Ivanova N."/>
            <person name="Teshima H."/>
            <person name="Brettin T."/>
            <person name="Detter J.C."/>
            <person name="Han C."/>
            <person name="Tapia R."/>
            <person name="Land M."/>
            <person name="Hauser L."/>
            <person name="Markowitz V."/>
            <person name="Cheng J.-F."/>
            <person name="Hugenholtz P."/>
            <person name="Woyke T."/>
            <person name="Wu D."/>
            <person name="Spring S."/>
            <person name="Pukall R."/>
            <person name="Steenblock K."/>
            <person name="Schneider S."/>
            <person name="Klenk H.-P."/>
            <person name="Eisen J.A."/>
        </authorList>
    </citation>
    <scope>NUCLEOTIDE SEQUENCE [LARGE SCALE GENOMIC DNA]</scope>
    <source>
        <strain evidence="15">DSM 15567 / CIP 107919 / 50-1 BON</strain>
    </source>
</reference>
<dbReference type="GO" id="GO:0009252">
    <property type="term" value="P:peptidoglycan biosynthetic process"/>
    <property type="evidence" value="ECO:0007669"/>
    <property type="project" value="UniProtKB-KW"/>
</dbReference>
<reference evidence="14 15" key="2">
    <citation type="journal article" date="2011" name="Stand. Genomic Sci.">
        <title>Complete genome sequence of Mahella australiensis type strain (50-1 BON).</title>
        <authorList>
            <person name="Sikorski J."/>
            <person name="Teshima H."/>
            <person name="Nolan M."/>
            <person name="Lucas S."/>
            <person name="Hammon N."/>
            <person name="Deshpande S."/>
            <person name="Cheng J.F."/>
            <person name="Pitluck S."/>
            <person name="Liolios K."/>
            <person name="Pagani I."/>
            <person name="Ivanova N."/>
            <person name="Huntemann M."/>
            <person name="Mavromatis K."/>
            <person name="Ovchinikova G."/>
            <person name="Pati A."/>
            <person name="Tapia R."/>
            <person name="Han C."/>
            <person name="Goodwin L."/>
            <person name="Chen A."/>
            <person name="Palaniappan K."/>
            <person name="Land M."/>
            <person name="Hauser L."/>
            <person name="Ngatchou-Djao O.D."/>
            <person name="Rohde M."/>
            <person name="Pukall R."/>
            <person name="Spring S."/>
            <person name="Abt B."/>
            <person name="Goker M."/>
            <person name="Detter J.C."/>
            <person name="Woyke T."/>
            <person name="Bristow J."/>
            <person name="Markowitz V."/>
            <person name="Hugenholtz P."/>
            <person name="Eisen J.A."/>
            <person name="Kyrpides N.C."/>
            <person name="Klenk H.P."/>
            <person name="Lapidus A."/>
        </authorList>
    </citation>
    <scope>NUCLEOTIDE SEQUENCE [LARGE SCALE GENOMIC DNA]</scope>
    <source>
        <strain evidence="15">DSM 15567 / CIP 107919 / 50-1 BON</strain>
    </source>
</reference>
<evidence type="ECO:0000256" key="4">
    <source>
        <dbReference type="ARBA" id="ARBA00022475"/>
    </source>
</evidence>
<evidence type="ECO:0000256" key="11">
    <source>
        <dbReference type="SAM" id="Phobius"/>
    </source>
</evidence>
<dbReference type="InterPro" id="IPR036138">
    <property type="entry name" value="PBP_dimer_sf"/>
</dbReference>
<dbReference type="Proteomes" id="UP000008457">
    <property type="component" value="Chromosome"/>
</dbReference>
<dbReference type="Gene3D" id="3.90.1310.10">
    <property type="entry name" value="Penicillin-binding protein 2a (Domain 2)"/>
    <property type="match status" value="1"/>
</dbReference>
<dbReference type="RefSeq" id="WP_013781256.1">
    <property type="nucleotide sequence ID" value="NC_015520.1"/>
</dbReference>
<dbReference type="OrthoDB" id="9804124at2"/>
<proteinExistence type="inferred from homology"/>
<dbReference type="AlphaFoldDB" id="F3ZZK2"/>
<keyword evidence="5 11" id="KW-0812">Transmembrane</keyword>
<accession>F3ZZK2</accession>
<feature type="domain" description="Penicillin-binding protein dimerisation" evidence="13">
    <location>
        <begin position="67"/>
        <end position="316"/>
    </location>
</feature>
<evidence type="ECO:0000256" key="2">
    <source>
        <dbReference type="ARBA" id="ARBA00004236"/>
    </source>
</evidence>
<dbReference type="HOGENOM" id="CLU_009289_1_1_9"/>
<evidence type="ECO:0000256" key="5">
    <source>
        <dbReference type="ARBA" id="ARBA00022692"/>
    </source>
</evidence>
<keyword evidence="4" id="KW-1003">Cell membrane</keyword>
<evidence type="ECO:0000256" key="6">
    <source>
        <dbReference type="ARBA" id="ARBA00022960"/>
    </source>
</evidence>
<keyword evidence="14" id="KW-0328">Glycosyltransferase</keyword>
<comment type="similarity">
    <text evidence="3">Belongs to the transpeptidase family.</text>
</comment>
<dbReference type="Pfam" id="PF00905">
    <property type="entry name" value="Transpeptidase"/>
    <property type="match status" value="2"/>
</dbReference>
<evidence type="ECO:0000256" key="8">
    <source>
        <dbReference type="ARBA" id="ARBA00022989"/>
    </source>
</evidence>
<dbReference type="PANTHER" id="PTHR30627">
    <property type="entry name" value="PEPTIDOGLYCAN D,D-TRANSPEPTIDASE"/>
    <property type="match status" value="1"/>
</dbReference>
<dbReference type="GO" id="GO:0016757">
    <property type="term" value="F:glycosyltransferase activity"/>
    <property type="evidence" value="ECO:0007669"/>
    <property type="project" value="UniProtKB-KW"/>
</dbReference>
<dbReference type="SUPFAM" id="SSF56519">
    <property type="entry name" value="Penicillin binding protein dimerisation domain"/>
    <property type="match status" value="1"/>
</dbReference>
<evidence type="ECO:0000256" key="9">
    <source>
        <dbReference type="ARBA" id="ARBA00023136"/>
    </source>
</evidence>
<organism evidence="14 15">
    <name type="scientific">Mahella australiensis (strain DSM 15567 / CIP 107919 / 50-1 BON)</name>
    <dbReference type="NCBI Taxonomy" id="697281"/>
    <lineage>
        <taxon>Bacteria</taxon>
        <taxon>Bacillati</taxon>
        <taxon>Bacillota</taxon>
        <taxon>Clostridia</taxon>
        <taxon>Thermoanaerobacterales</taxon>
        <taxon>Thermoanaerobacterales Family IV. Incertae Sedis</taxon>
        <taxon>Mahella</taxon>
    </lineage>
</organism>
<feature type="domain" description="Penicillin-binding protein transpeptidase" evidence="12">
    <location>
        <begin position="596"/>
        <end position="775"/>
    </location>
</feature>
<evidence type="ECO:0000313" key="15">
    <source>
        <dbReference type="Proteomes" id="UP000008457"/>
    </source>
</evidence>
<dbReference type="KEGG" id="mas:Mahau_1647"/>
<dbReference type="STRING" id="697281.Mahau_1647"/>
<dbReference type="GO" id="GO:0071972">
    <property type="term" value="F:peptidoglycan L,D-transpeptidase activity"/>
    <property type="evidence" value="ECO:0007669"/>
    <property type="project" value="TreeGrafter"/>
</dbReference>
<keyword evidence="14" id="KW-0808">Transferase</keyword>
<dbReference type="Gene3D" id="3.40.710.10">
    <property type="entry name" value="DD-peptidase/beta-lactamase superfamily"/>
    <property type="match status" value="1"/>
</dbReference>
<keyword evidence="10" id="KW-0961">Cell wall biogenesis/degradation</keyword>
<evidence type="ECO:0000313" key="14">
    <source>
        <dbReference type="EMBL" id="AEE96828.1"/>
    </source>
</evidence>
<keyword evidence="15" id="KW-1185">Reference proteome</keyword>
<name>F3ZZK2_MAHA5</name>
<dbReference type="Pfam" id="PF03717">
    <property type="entry name" value="PBP_dimer"/>
    <property type="match status" value="1"/>
</dbReference>
<evidence type="ECO:0000256" key="10">
    <source>
        <dbReference type="ARBA" id="ARBA00023316"/>
    </source>
</evidence>
<dbReference type="eggNOG" id="COG0768">
    <property type="taxonomic scope" value="Bacteria"/>
</dbReference>
<keyword evidence="8 11" id="KW-1133">Transmembrane helix</keyword>
<keyword evidence="9 11" id="KW-0472">Membrane</keyword>
<dbReference type="GO" id="GO:0008658">
    <property type="term" value="F:penicillin binding"/>
    <property type="evidence" value="ECO:0007669"/>
    <property type="project" value="InterPro"/>
</dbReference>
<sequence length="789" mass="87774">MKNANLKLSKKEEEKKQRKALKWRYTAFVMAFIVMFSALLYRLADLQIVNGADYLHQSETNKMRPIKIEAPRGKILDRNMQVMAANERRYVVEMYRHNLIDEAINDVLTKTLAILEKNGDGFIDNLPIVLTNKGFAFNWDTDDAEKAKAKEAKFKNDNNIEASASAEEAFKALREKYKIPEDMDVQQARKIVAIRYEMSQSGYKRYIPTPIAINVSQKTVFEIEEHSVELPGVNISTQYVRQYPMGQTAAHVVGYLGKISEEEKDKYEAKGYDISKALVGKSGIEKSMEDQLTGSSGDRLGERWVMTDVVGRLIKELPDKAKDPKSGNNVVLNIDAELQKVAEQSLKNTIDAIRNGKYNKPGPYADDGAAVVMNVNTGEVLAMVSYPSYDPNGMVGNNAAKYFRQLISDESNPLLNRVITGAYTPGSTFKIATAVAALQEGVVTPNTIIVDKGLYTLNDTLNPKDAPACWYWNDHGKTHGPEDVRDAIKDSCNYYFFEVTNRMGIDNLYKWADRLGLTRPTGIDLPGEISSFVDNPGRREAATRTFITNNIKKALNVEEMNAEWEQRINATVDKLLKVKYYDKTSVRAILDEDLHLGDDNTLVDTLTSSRGTWATQQWSIIDHIITGIGQAQTMLTPIAIVRYISAVVNGGKVMTPHVVKQVVDNNGTVIETIQPEVQDDLKLDPAYVEAIKAGMHSVTEEGGTASSFFGQFLKQYPSMSVGGKTGTAQTSNDPKKSNAVFVAFAPYEKPEIAIAIVVPGGRSGSYLSPVAIDILKTYFKLDRTEEAKP</sequence>
<feature type="transmembrane region" description="Helical" evidence="11">
    <location>
        <begin position="21"/>
        <end position="41"/>
    </location>
</feature>
<evidence type="ECO:0000259" key="13">
    <source>
        <dbReference type="Pfam" id="PF03717"/>
    </source>
</evidence>
<evidence type="ECO:0000256" key="3">
    <source>
        <dbReference type="ARBA" id="ARBA00007171"/>
    </source>
</evidence>
<gene>
    <name evidence="14" type="ordered locus">Mahau_1647</name>
</gene>
<keyword evidence="7" id="KW-0573">Peptidoglycan synthesis</keyword>
<comment type="subcellular location">
    <subcellularLocation>
        <location evidence="2">Cell membrane</location>
    </subcellularLocation>
    <subcellularLocation>
        <location evidence="1">Membrane</location>
        <topology evidence="1">Single-pass membrane protein</topology>
    </subcellularLocation>
</comment>
<dbReference type="PANTHER" id="PTHR30627:SF2">
    <property type="entry name" value="PEPTIDOGLYCAN D,D-TRANSPEPTIDASE MRDA"/>
    <property type="match status" value="1"/>
</dbReference>
<dbReference type="Gene3D" id="1.10.10.1230">
    <property type="entry name" value="Penicillin-binding protein, N-terminal non-catalytic domain, head sub-domain"/>
    <property type="match status" value="1"/>
</dbReference>
<feature type="domain" description="Penicillin-binding protein transpeptidase" evidence="12">
    <location>
        <begin position="368"/>
        <end position="535"/>
    </location>
</feature>
<dbReference type="InterPro" id="IPR001460">
    <property type="entry name" value="PCN-bd_Tpept"/>
</dbReference>
<dbReference type="InterPro" id="IPR012338">
    <property type="entry name" value="Beta-lactam/transpept-like"/>
</dbReference>
<dbReference type="EC" id="2.4.1.129" evidence="14"/>
<dbReference type="EMBL" id="CP002360">
    <property type="protein sequence ID" value="AEE96828.1"/>
    <property type="molecule type" value="Genomic_DNA"/>
</dbReference>
<evidence type="ECO:0000256" key="7">
    <source>
        <dbReference type="ARBA" id="ARBA00022984"/>
    </source>
</evidence>
<dbReference type="SUPFAM" id="SSF56601">
    <property type="entry name" value="beta-lactamase/transpeptidase-like"/>
    <property type="match status" value="1"/>
</dbReference>
<keyword evidence="6" id="KW-0133">Cell shape</keyword>
<dbReference type="GO" id="GO:0008360">
    <property type="term" value="P:regulation of cell shape"/>
    <property type="evidence" value="ECO:0007669"/>
    <property type="project" value="UniProtKB-KW"/>
</dbReference>
<dbReference type="InterPro" id="IPR050515">
    <property type="entry name" value="Beta-lactam/transpept"/>
</dbReference>
<dbReference type="InterPro" id="IPR005311">
    <property type="entry name" value="PBP_dimer"/>
</dbReference>
<dbReference type="GO" id="GO:0071555">
    <property type="term" value="P:cell wall organization"/>
    <property type="evidence" value="ECO:0007669"/>
    <property type="project" value="UniProtKB-KW"/>
</dbReference>
<protein>
    <submittedName>
        <fullName evidence="14">Penicillin-binding protein 2</fullName>
        <ecNumber evidence="14">2.4.1.129</ecNumber>
    </submittedName>
</protein>